<evidence type="ECO:0000313" key="7">
    <source>
        <dbReference type="EMBL" id="VED13619.1"/>
    </source>
</evidence>
<dbReference type="EMBL" id="LR134238">
    <property type="protein sequence ID" value="VED13619.1"/>
    <property type="molecule type" value="Genomic_DNA"/>
</dbReference>
<dbReference type="AlphaFoldDB" id="A0A447XDN0"/>
<dbReference type="CDD" id="cd00009">
    <property type="entry name" value="AAA"/>
    <property type="match status" value="1"/>
</dbReference>
<evidence type="ECO:0000256" key="1">
    <source>
        <dbReference type="ARBA" id="ARBA00022741"/>
    </source>
</evidence>
<evidence type="ECO:0000256" key="4">
    <source>
        <dbReference type="ARBA" id="ARBA00023125"/>
    </source>
</evidence>
<accession>A0A447XDN0</accession>
<reference evidence="7 8" key="1">
    <citation type="submission" date="2018-12" db="EMBL/GenBank/DDBJ databases">
        <authorList>
            <consortium name="Pathogen Informatics"/>
        </authorList>
    </citation>
    <scope>NUCLEOTIDE SEQUENCE [LARGE SCALE GENOMIC DNA]</scope>
    <source>
        <strain evidence="7 8">NCTC9044</strain>
    </source>
</reference>
<keyword evidence="5" id="KW-0804">Transcription</keyword>
<keyword evidence="7" id="KW-0418">Kinase</keyword>
<keyword evidence="4" id="KW-0238">DNA-binding</keyword>
<dbReference type="GO" id="GO:0005524">
    <property type="term" value="F:ATP binding"/>
    <property type="evidence" value="ECO:0007669"/>
    <property type="project" value="UniProtKB-KW"/>
</dbReference>
<keyword evidence="7" id="KW-0808">Transferase</keyword>
<dbReference type="InterPro" id="IPR002078">
    <property type="entry name" value="Sigma_54_int"/>
</dbReference>
<proteinExistence type="predicted"/>
<dbReference type="Pfam" id="PF00158">
    <property type="entry name" value="Sigma54_activat"/>
    <property type="match status" value="1"/>
</dbReference>
<sequence>MGKALLSQAIHNESERAAGPYIAVNCELYGDAALAEEFIGGDRTDNENGRLSRLELAHGGTLFLEKIEYLAVELQSALLQVIKQGVITRLDARRLIPIDVKVIATTTADLAMLVEQIVLVASCITRCMHLKLPSRLCVCGVAAFRRW</sequence>
<organism evidence="7 8">
    <name type="scientific">Escherichia coli</name>
    <dbReference type="NCBI Taxonomy" id="562"/>
    <lineage>
        <taxon>Bacteria</taxon>
        <taxon>Pseudomonadati</taxon>
        <taxon>Pseudomonadota</taxon>
        <taxon>Gammaproteobacteria</taxon>
        <taxon>Enterobacterales</taxon>
        <taxon>Enterobacteriaceae</taxon>
        <taxon>Escherichia</taxon>
    </lineage>
</organism>
<dbReference type="GO" id="GO:0006355">
    <property type="term" value="P:regulation of DNA-templated transcription"/>
    <property type="evidence" value="ECO:0007669"/>
    <property type="project" value="InterPro"/>
</dbReference>
<feature type="domain" description="Sigma-54 factor interaction" evidence="6">
    <location>
        <begin position="1"/>
        <end position="116"/>
    </location>
</feature>
<dbReference type="InterPro" id="IPR027417">
    <property type="entry name" value="P-loop_NTPase"/>
</dbReference>
<protein>
    <submittedName>
        <fullName evidence="7">PTS-dependent dihydroxyacetone kinase operon regulator (Sigma-54 dependent transcriptional regulator)</fullName>
    </submittedName>
</protein>
<dbReference type="PANTHER" id="PTHR32071">
    <property type="entry name" value="TRANSCRIPTIONAL REGULATORY PROTEIN"/>
    <property type="match status" value="1"/>
</dbReference>
<dbReference type="InterPro" id="IPR025943">
    <property type="entry name" value="Sigma_54_int_dom_ATP-bd_2"/>
</dbReference>
<dbReference type="Proteomes" id="UP000271797">
    <property type="component" value="Chromosome"/>
</dbReference>
<dbReference type="GO" id="GO:0016301">
    <property type="term" value="F:kinase activity"/>
    <property type="evidence" value="ECO:0007669"/>
    <property type="project" value="UniProtKB-KW"/>
</dbReference>
<dbReference type="SUPFAM" id="SSF52540">
    <property type="entry name" value="P-loop containing nucleoside triphosphate hydrolases"/>
    <property type="match status" value="1"/>
</dbReference>
<keyword evidence="2" id="KW-0067">ATP-binding</keyword>
<evidence type="ECO:0000256" key="5">
    <source>
        <dbReference type="ARBA" id="ARBA00023163"/>
    </source>
</evidence>
<gene>
    <name evidence="7" type="primary">dhaR_3</name>
    <name evidence="7" type="ORF">NCTC9044_04500</name>
</gene>
<dbReference type="PROSITE" id="PS00676">
    <property type="entry name" value="SIGMA54_INTERACT_2"/>
    <property type="match status" value="1"/>
</dbReference>
<name>A0A447XDN0_ECOLX</name>
<keyword evidence="3" id="KW-0805">Transcription regulation</keyword>
<dbReference type="PROSITE" id="PS50045">
    <property type="entry name" value="SIGMA54_INTERACT_4"/>
    <property type="match status" value="1"/>
</dbReference>
<evidence type="ECO:0000313" key="8">
    <source>
        <dbReference type="Proteomes" id="UP000271797"/>
    </source>
</evidence>
<dbReference type="PANTHER" id="PTHR32071:SF117">
    <property type="entry name" value="PTS-DEPENDENT DIHYDROXYACETONE KINASE OPERON REGULATORY PROTEIN-RELATED"/>
    <property type="match status" value="1"/>
</dbReference>
<dbReference type="GO" id="GO:0003677">
    <property type="term" value="F:DNA binding"/>
    <property type="evidence" value="ECO:0007669"/>
    <property type="project" value="UniProtKB-KW"/>
</dbReference>
<evidence type="ECO:0000256" key="2">
    <source>
        <dbReference type="ARBA" id="ARBA00022840"/>
    </source>
</evidence>
<evidence type="ECO:0000256" key="3">
    <source>
        <dbReference type="ARBA" id="ARBA00023015"/>
    </source>
</evidence>
<keyword evidence="1" id="KW-0547">Nucleotide-binding</keyword>
<dbReference type="Gene3D" id="3.40.50.300">
    <property type="entry name" value="P-loop containing nucleotide triphosphate hydrolases"/>
    <property type="match status" value="1"/>
</dbReference>
<evidence type="ECO:0000259" key="6">
    <source>
        <dbReference type="PROSITE" id="PS50045"/>
    </source>
</evidence>